<reference evidence="2" key="1">
    <citation type="submission" date="2011-06" db="EMBL/GenBank/DDBJ databases">
        <title>The Genome Sequence of Fusarium oxysporum Fo47.</title>
        <authorList>
            <consortium name="The Broad Institute Genome Sequencing Platform"/>
            <person name="Ma L.-J."/>
            <person name="Gale L.R."/>
            <person name="Schwartz D.C."/>
            <person name="Zhou S."/>
            <person name="Corby-Kistler H."/>
            <person name="Young S.K."/>
            <person name="Zeng Q."/>
            <person name="Gargeya S."/>
            <person name="Fitzgerald M."/>
            <person name="Haas B."/>
            <person name="Abouelleil A."/>
            <person name="Alvarado L."/>
            <person name="Arachchi H.M."/>
            <person name="Berlin A."/>
            <person name="Brown A."/>
            <person name="Chapman S.B."/>
            <person name="Chen Z."/>
            <person name="Dunbar C."/>
            <person name="Freedman E."/>
            <person name="Gearin G."/>
            <person name="Gellesch M."/>
            <person name="Goldberg J."/>
            <person name="Griggs A."/>
            <person name="Gujja S."/>
            <person name="Heiman D."/>
            <person name="Howarth C."/>
            <person name="Larson L."/>
            <person name="Lui A."/>
            <person name="MacDonald P.J.P."/>
            <person name="Mehta T."/>
            <person name="Montmayeur A."/>
            <person name="Murphy C."/>
            <person name="Neiman D."/>
            <person name="Pearson M."/>
            <person name="Priest M."/>
            <person name="Roberts A."/>
            <person name="Saif S."/>
            <person name="Shea T."/>
            <person name="Shenoy N."/>
            <person name="Sisk P."/>
            <person name="Stolte C."/>
            <person name="Sykes S."/>
            <person name="Wortman J."/>
            <person name="Nusbaum C."/>
            <person name="Birren B."/>
        </authorList>
    </citation>
    <scope>NUCLEOTIDE SEQUENCE [LARGE SCALE GENOMIC DNA]</scope>
    <source>
        <strain evidence="2">Fo47</strain>
    </source>
</reference>
<dbReference type="HOGENOM" id="CLU_084821_0_0_1"/>
<reference evidence="2" key="2">
    <citation type="submission" date="2012-06" db="EMBL/GenBank/DDBJ databases">
        <title>Annotation of the Genome Sequence of Fusarium oxysporum Fo47.</title>
        <authorList>
            <consortium name="The Broad Institute Genomics Platform"/>
            <person name="Ma L.-J."/>
            <person name="Corby-Kistler H."/>
            <person name="Broz K."/>
            <person name="Gale L.R."/>
            <person name="Jonkers W."/>
            <person name="O'Donnell K."/>
            <person name="Ploetz R."/>
            <person name="Steinberg C."/>
            <person name="Schwartz D.C."/>
            <person name="VanEtten H."/>
            <person name="Zhou S."/>
            <person name="Young S.K."/>
            <person name="Zeng Q."/>
            <person name="Gargeya S."/>
            <person name="Fitzgerald M."/>
            <person name="Abouelleil A."/>
            <person name="Alvarado L."/>
            <person name="Chapman S.B."/>
            <person name="Gainer-Dewar J."/>
            <person name="Goldberg J."/>
            <person name="Griggs A."/>
            <person name="Gujja S."/>
            <person name="Hansen M."/>
            <person name="Howarth C."/>
            <person name="Imamovic A."/>
            <person name="Ireland A."/>
            <person name="Larimer J."/>
            <person name="McCowan C."/>
            <person name="Murphy C."/>
            <person name="Pearson M."/>
            <person name="Poon T.W."/>
            <person name="Priest M."/>
            <person name="Roberts A."/>
            <person name="Saif S."/>
            <person name="Shea T."/>
            <person name="Sykes S."/>
            <person name="Wortman J."/>
            <person name="Nusbaum C."/>
            <person name="Birren B."/>
        </authorList>
    </citation>
    <scope>NUCLEOTIDE SEQUENCE</scope>
    <source>
        <strain evidence="2">Fo47</strain>
    </source>
</reference>
<name>W9JAV8_FUSOX</name>
<gene>
    <name evidence="2" type="ORF">FOZG_17295</name>
</gene>
<feature type="compositionally biased region" description="Basic and acidic residues" evidence="1">
    <location>
        <begin position="278"/>
        <end position="298"/>
    </location>
</feature>
<evidence type="ECO:0000313" key="2">
    <source>
        <dbReference type="EMBL" id="EWZ28996.1"/>
    </source>
</evidence>
<sequence>MLSPIPVSLSPEPLKTMAKGINIYHCPEFTKFRSICSIFCQRHLTMPRIQNNCGAESLCADHLSNPFLLPPFEYLEPQLDLQAEYPSLISPLCADNPSEFTTPSCIDPSWIHDLSQTVVLDRSASYHVLFATDQGQILSLNPSSPEISAFTSFDPEETVFSDFGCSRIDRPDKSVAPNDSTSVPGVPVVRPKSHGESSLNSEDSFFSAAPHGSKRRPDMERQKTRLPKKAKFSHPNSGLDNSKLPDSEPVRSEGMNNRTNIARADKLSPSPGQMNRTVNDDKADELRQALPKLDKKGDATYAIRELSKDRPVDSKAIPIPNRTKSKIPDNGVSK</sequence>
<feature type="region of interest" description="Disordered" evidence="1">
    <location>
        <begin position="170"/>
        <end position="334"/>
    </location>
</feature>
<protein>
    <submittedName>
        <fullName evidence="2">Uncharacterized protein</fullName>
    </submittedName>
</protein>
<dbReference type="VEuPathDB" id="FungiDB:FOZG_17295"/>
<dbReference type="Proteomes" id="UP000030766">
    <property type="component" value="Unassembled WGS sequence"/>
</dbReference>
<organism evidence="2">
    <name type="scientific">Fusarium oxysporum Fo47</name>
    <dbReference type="NCBI Taxonomy" id="660027"/>
    <lineage>
        <taxon>Eukaryota</taxon>
        <taxon>Fungi</taxon>
        <taxon>Dikarya</taxon>
        <taxon>Ascomycota</taxon>
        <taxon>Pezizomycotina</taxon>
        <taxon>Sordariomycetes</taxon>
        <taxon>Hypocreomycetidae</taxon>
        <taxon>Hypocreales</taxon>
        <taxon>Nectriaceae</taxon>
        <taxon>Fusarium</taxon>
        <taxon>Fusarium oxysporum species complex</taxon>
    </lineage>
</organism>
<proteinExistence type="predicted"/>
<accession>W9JAV8</accession>
<dbReference type="EMBL" id="JH717916">
    <property type="protein sequence ID" value="EWZ28996.1"/>
    <property type="molecule type" value="Genomic_DNA"/>
</dbReference>
<evidence type="ECO:0000256" key="1">
    <source>
        <dbReference type="SAM" id="MobiDB-lite"/>
    </source>
</evidence>
<dbReference type="AlphaFoldDB" id="W9JAV8"/>